<dbReference type="Gene3D" id="3.40.50.1980">
    <property type="entry name" value="Nitrogenase molybdenum iron protein domain"/>
    <property type="match status" value="2"/>
</dbReference>
<dbReference type="PANTHER" id="PTHR30532">
    <property type="entry name" value="IRON III DICITRATE-BINDING PERIPLASMIC PROTEIN"/>
    <property type="match status" value="1"/>
</dbReference>
<dbReference type="InterPro" id="IPR051313">
    <property type="entry name" value="Bact_iron-sidero_bind"/>
</dbReference>
<keyword evidence="4 5" id="KW-0732">Signal</keyword>
<keyword evidence="3" id="KW-0813">Transport</keyword>
<reference evidence="7 8" key="1">
    <citation type="submission" date="2013-02" db="EMBL/GenBank/DDBJ databases">
        <title>Whole genome shotgun sequence of Gordonia malaquae NBRC 108250.</title>
        <authorList>
            <person name="Yoshida I."/>
            <person name="Hosoyama A."/>
            <person name="Tsuchikane K."/>
            <person name="Ando Y."/>
            <person name="Baba S."/>
            <person name="Ohji S."/>
            <person name="Hamada M."/>
            <person name="Tamura T."/>
            <person name="Yamazoe A."/>
            <person name="Yamazaki S."/>
            <person name="Fujita N."/>
        </authorList>
    </citation>
    <scope>NUCLEOTIDE SEQUENCE [LARGE SCALE GENOMIC DNA]</scope>
    <source>
        <strain evidence="7 8">NBRC 108250</strain>
    </source>
</reference>
<dbReference type="eggNOG" id="COG0614">
    <property type="taxonomic scope" value="Bacteria"/>
</dbReference>
<keyword evidence="8" id="KW-1185">Reference proteome</keyword>
<dbReference type="Proteomes" id="UP000035009">
    <property type="component" value="Unassembled WGS sequence"/>
</dbReference>
<proteinExistence type="inferred from homology"/>
<feature type="chain" id="PRO_5004040923" evidence="5">
    <location>
        <begin position="28"/>
        <end position="333"/>
    </location>
</feature>
<sequence>MHISSRFRSVGAAAALAAVLVLPVACSSDSGDSADAAVTVSGAFGEATIEGAPQRIVALSTTDADFVFAAGAKPIAVPILEQSNAATGGTGIYPWQKSLYPADTPKVDAPATDISVEAVAALDPDLIVATGFWGLDEKVYGALSDIAPVVHFDTEANADAWQDNVRKVGKAVGGTEKAEESITAAEASMTSVREANPKLAGKKYNAIISPSEDGVYVLCSEEDNMARAMKGLGLELSDYAKTVECDGGKGEVSWENLPKLDADLLWVIPDTADQMSVLDAQPLWPQLPAVKRGAFTVVPKSEGVPFALGFPSPQSLEWGVGQVAPKFSEAVSK</sequence>
<evidence type="ECO:0000256" key="2">
    <source>
        <dbReference type="ARBA" id="ARBA00008814"/>
    </source>
</evidence>
<dbReference type="GO" id="GO:0030288">
    <property type="term" value="C:outer membrane-bounded periplasmic space"/>
    <property type="evidence" value="ECO:0007669"/>
    <property type="project" value="TreeGrafter"/>
</dbReference>
<accession>M3UTR7</accession>
<name>M3UTR7_GORML</name>
<dbReference type="OrthoDB" id="1846031at2"/>
<dbReference type="AlphaFoldDB" id="M3UTR7"/>
<dbReference type="RefSeq" id="WP_008376873.1">
    <property type="nucleotide sequence ID" value="NZ_BAOP01000004.1"/>
</dbReference>
<dbReference type="PANTHER" id="PTHR30532:SF24">
    <property type="entry name" value="FERRIC ENTEROBACTIN-BINDING PERIPLASMIC PROTEIN FEPB"/>
    <property type="match status" value="1"/>
</dbReference>
<protein>
    <submittedName>
        <fullName evidence="7">Putative ABC transporter substrate-binding protein</fullName>
    </submittedName>
</protein>
<dbReference type="PROSITE" id="PS50983">
    <property type="entry name" value="FE_B12_PBP"/>
    <property type="match status" value="1"/>
</dbReference>
<dbReference type="SUPFAM" id="SSF53807">
    <property type="entry name" value="Helical backbone' metal receptor"/>
    <property type="match status" value="1"/>
</dbReference>
<evidence type="ECO:0000256" key="3">
    <source>
        <dbReference type="ARBA" id="ARBA00022448"/>
    </source>
</evidence>
<comment type="caution">
    <text evidence="7">The sequence shown here is derived from an EMBL/GenBank/DDBJ whole genome shotgun (WGS) entry which is preliminary data.</text>
</comment>
<dbReference type="STRING" id="410332.SAMN04488550_2868"/>
<evidence type="ECO:0000256" key="5">
    <source>
        <dbReference type="SAM" id="SignalP"/>
    </source>
</evidence>
<evidence type="ECO:0000256" key="1">
    <source>
        <dbReference type="ARBA" id="ARBA00004196"/>
    </source>
</evidence>
<evidence type="ECO:0000256" key="4">
    <source>
        <dbReference type="ARBA" id="ARBA00022729"/>
    </source>
</evidence>
<organism evidence="7 8">
    <name type="scientific">Gordonia malaquae NBRC 108250</name>
    <dbReference type="NCBI Taxonomy" id="1223542"/>
    <lineage>
        <taxon>Bacteria</taxon>
        <taxon>Bacillati</taxon>
        <taxon>Actinomycetota</taxon>
        <taxon>Actinomycetes</taxon>
        <taxon>Mycobacteriales</taxon>
        <taxon>Gordoniaceae</taxon>
        <taxon>Gordonia</taxon>
    </lineage>
</organism>
<dbReference type="EMBL" id="BAOP01000004">
    <property type="protein sequence ID" value="GAC78742.1"/>
    <property type="molecule type" value="Genomic_DNA"/>
</dbReference>
<evidence type="ECO:0000259" key="6">
    <source>
        <dbReference type="PROSITE" id="PS50983"/>
    </source>
</evidence>
<evidence type="ECO:0000313" key="8">
    <source>
        <dbReference type="Proteomes" id="UP000035009"/>
    </source>
</evidence>
<evidence type="ECO:0000313" key="7">
    <source>
        <dbReference type="EMBL" id="GAC78742.1"/>
    </source>
</evidence>
<comment type="similarity">
    <text evidence="2">Belongs to the bacterial solute-binding protein 8 family.</text>
</comment>
<dbReference type="GO" id="GO:1901678">
    <property type="term" value="P:iron coordination entity transport"/>
    <property type="evidence" value="ECO:0007669"/>
    <property type="project" value="UniProtKB-ARBA"/>
</dbReference>
<feature type="signal peptide" evidence="5">
    <location>
        <begin position="1"/>
        <end position="27"/>
    </location>
</feature>
<comment type="subcellular location">
    <subcellularLocation>
        <location evidence="1">Cell envelope</location>
    </subcellularLocation>
</comment>
<dbReference type="InterPro" id="IPR002491">
    <property type="entry name" value="ABC_transptr_periplasmic_BD"/>
</dbReference>
<gene>
    <name evidence="7" type="ORF">GM1_004_01870</name>
</gene>
<feature type="domain" description="Fe/B12 periplasmic-binding" evidence="6">
    <location>
        <begin position="55"/>
        <end position="331"/>
    </location>
</feature>
<dbReference type="Pfam" id="PF01497">
    <property type="entry name" value="Peripla_BP_2"/>
    <property type="match status" value="1"/>
</dbReference>